<feature type="compositionally biased region" description="Low complexity" evidence="1">
    <location>
        <begin position="1"/>
        <end position="13"/>
    </location>
</feature>
<accession>A0A1I4BCW9</accession>
<dbReference type="STRING" id="52441.SAMN05216302_1011127"/>
<organism evidence="2 3">
    <name type="scientific">Nitrosomonas aestuarii</name>
    <dbReference type="NCBI Taxonomy" id="52441"/>
    <lineage>
        <taxon>Bacteria</taxon>
        <taxon>Pseudomonadati</taxon>
        <taxon>Pseudomonadota</taxon>
        <taxon>Betaproteobacteria</taxon>
        <taxon>Nitrosomonadales</taxon>
        <taxon>Nitrosomonadaceae</taxon>
        <taxon>Nitrosomonas</taxon>
    </lineage>
</organism>
<dbReference type="RefSeq" id="WP_090699258.1">
    <property type="nucleotide sequence ID" value="NZ_FOSP01000011.1"/>
</dbReference>
<dbReference type="AlphaFoldDB" id="A0A1I4BCW9"/>
<name>A0A1I4BCW9_9PROT</name>
<reference evidence="3" key="1">
    <citation type="submission" date="2016-10" db="EMBL/GenBank/DDBJ databases">
        <authorList>
            <person name="Varghese N."/>
            <person name="Submissions S."/>
        </authorList>
    </citation>
    <scope>NUCLEOTIDE SEQUENCE [LARGE SCALE GENOMIC DNA]</scope>
    <source>
        <strain evidence="3">Nm69</strain>
    </source>
</reference>
<evidence type="ECO:0008006" key="4">
    <source>
        <dbReference type="Google" id="ProtNLM"/>
    </source>
</evidence>
<feature type="compositionally biased region" description="Basic and acidic residues" evidence="1">
    <location>
        <begin position="31"/>
        <end position="41"/>
    </location>
</feature>
<gene>
    <name evidence="2" type="ORF">SAMN05216302_1011127</name>
</gene>
<evidence type="ECO:0000313" key="2">
    <source>
        <dbReference type="EMBL" id="SFK65919.1"/>
    </source>
</evidence>
<sequence>MSNNSFVSGSVSGESGGVPDVLPEFVTVRPSDGERENRAPDGRTSGVSIQGTPPSNTVPSNDKNKHFKALRFGIDSLYVSYYGQLAEDWDKKLFGLKEKAQSDDEKEQALAQVTIGSHLFEVRDKGMPRFPYVLLDNCFFIKVNRGKSSKLPMAHIQISSEYLAAVGVESAVQDLDFIIIINTLGLVHGSATISRADLFLDFTCVDDLYAIRQPDWVTRANLMAMYFDCRLDDPFTGWVIGIGGDVHARLYEKVVEIKTKSRKTWLFPLWEANGWQGDEKVWRMEFQIEKEFLKQVLIFSLSNFLEFQAELWRYLTHDWLRLTIPSLTDKKRDRWPNHPLWDDIANVYLSPIDQPRLKRFRPERLPPDERIFIHGLGGLTSFMAREGIEDFCEGVGEFLHQATKYHKHSAGGLCGYVQRKVKAKSRKYNTINNRQNFVGDIQERDRKARDYRRVKEDE</sequence>
<dbReference type="Proteomes" id="UP000199533">
    <property type="component" value="Unassembled WGS sequence"/>
</dbReference>
<protein>
    <recommendedName>
        <fullName evidence="4">Replication initiation factor</fullName>
    </recommendedName>
</protein>
<feature type="compositionally biased region" description="Polar residues" evidence="1">
    <location>
        <begin position="45"/>
        <end position="61"/>
    </location>
</feature>
<dbReference type="OrthoDB" id="5396022at2"/>
<dbReference type="EMBL" id="FOSP01000011">
    <property type="protein sequence ID" value="SFK65919.1"/>
    <property type="molecule type" value="Genomic_DNA"/>
</dbReference>
<feature type="region of interest" description="Disordered" evidence="1">
    <location>
        <begin position="1"/>
        <end position="62"/>
    </location>
</feature>
<proteinExistence type="predicted"/>
<keyword evidence="3" id="KW-1185">Reference proteome</keyword>
<evidence type="ECO:0000313" key="3">
    <source>
        <dbReference type="Proteomes" id="UP000199533"/>
    </source>
</evidence>
<evidence type="ECO:0000256" key="1">
    <source>
        <dbReference type="SAM" id="MobiDB-lite"/>
    </source>
</evidence>